<dbReference type="CDD" id="cd07381">
    <property type="entry name" value="MPP_CapA"/>
    <property type="match status" value="1"/>
</dbReference>
<dbReference type="Proteomes" id="UP000012179">
    <property type="component" value="Chromosome"/>
</dbReference>
<reference evidence="3 4" key="1">
    <citation type="journal article" date="2015" name="Int. J. Syst. Evol. Microbiol.">
        <title>Nitrosospira lacus sp. nov., a psychrotolerant, ammonia-oxidizing bacterium from sandy lake sediment.</title>
        <authorList>
            <person name="Urakawa H."/>
            <person name="Garcia J.C."/>
            <person name="Nielsen J.L."/>
            <person name="Le V.Q."/>
            <person name="Kozlowski J.A."/>
            <person name="Stein L.Y."/>
            <person name="Lim C.K."/>
            <person name="Pommerening-Roser A."/>
            <person name="Martens-Habbena W."/>
            <person name="Stahl D.A."/>
            <person name="Klotz M.G."/>
        </authorList>
    </citation>
    <scope>NUCLEOTIDE SEQUENCE [LARGE SCALE GENOMIC DNA]</scope>
    <source>
        <strain evidence="3 4">APG3</strain>
    </source>
</reference>
<feature type="domain" description="Capsule synthesis protein CapA" evidence="2">
    <location>
        <begin position="22"/>
        <end position="258"/>
    </location>
</feature>
<name>A0A1W6STL2_9PROT</name>
<dbReference type="Pfam" id="PF09587">
    <property type="entry name" value="PGA_cap"/>
    <property type="match status" value="1"/>
</dbReference>
<organism evidence="3 4">
    <name type="scientific">Nitrosospira lacus</name>
    <dbReference type="NCBI Taxonomy" id="1288494"/>
    <lineage>
        <taxon>Bacteria</taxon>
        <taxon>Pseudomonadati</taxon>
        <taxon>Pseudomonadota</taxon>
        <taxon>Betaproteobacteria</taxon>
        <taxon>Nitrosomonadales</taxon>
        <taxon>Nitrosomonadaceae</taxon>
        <taxon>Nitrosospira</taxon>
    </lineage>
</organism>
<dbReference type="Gene3D" id="3.60.21.10">
    <property type="match status" value="1"/>
</dbReference>
<evidence type="ECO:0000256" key="1">
    <source>
        <dbReference type="ARBA" id="ARBA00005662"/>
    </source>
</evidence>
<dbReference type="AlphaFoldDB" id="A0A1W6STL2"/>
<proteinExistence type="inferred from homology"/>
<evidence type="ECO:0000259" key="2">
    <source>
        <dbReference type="SMART" id="SM00854"/>
    </source>
</evidence>
<dbReference type="PANTHER" id="PTHR33393:SF12">
    <property type="entry name" value="CAPSULE BIOSYNTHESIS PROTEIN CAPA"/>
    <property type="match status" value="1"/>
</dbReference>
<dbReference type="InterPro" id="IPR029052">
    <property type="entry name" value="Metallo-depent_PP-like"/>
</dbReference>
<evidence type="ECO:0000313" key="4">
    <source>
        <dbReference type="Proteomes" id="UP000012179"/>
    </source>
</evidence>
<dbReference type="KEGG" id="nlc:EBAPG3_014110"/>
<dbReference type="EMBL" id="CP021106">
    <property type="protein sequence ID" value="ARO89158.1"/>
    <property type="molecule type" value="Genomic_DNA"/>
</dbReference>
<dbReference type="PANTHER" id="PTHR33393">
    <property type="entry name" value="POLYGLUTAMINE SYNTHESIS ACCESSORY PROTEIN RV0574C-RELATED"/>
    <property type="match status" value="1"/>
</dbReference>
<dbReference type="SUPFAM" id="SSF56300">
    <property type="entry name" value="Metallo-dependent phosphatases"/>
    <property type="match status" value="1"/>
</dbReference>
<sequence length="320" mass="35874">MLCVSVLTGSNIWAETVSPSVSIAFVGDIMLDELPGKLIEEGIDPFAAFAGILRAADLRIGNLECVVATTGVAWNKPYTFRAHPRVLPILKRHFTAVSLANNHSGDFGPMAFAEMLDLLERERILYFGGGRTLSEAHAPLLFERKGLRIALLGFNEFFPRSFEADFDKPGIAWSDDDQVQADIKNARIRYKADVVITFMHWGWEHEHFASKRQRQLAHLMIDSGADAVVGGHPHVTQNIEHYKGRPIFYSLGNFVFNGFSDTDNNTGWLLRLELDKKGVRQWKTYVAEIDHNGIPHPASQNKGYCYERGKNKETSCDIGP</sequence>
<dbReference type="InterPro" id="IPR019079">
    <property type="entry name" value="Capsule_synth_CapA"/>
</dbReference>
<dbReference type="eggNOG" id="COG2843">
    <property type="taxonomic scope" value="Bacteria"/>
</dbReference>
<gene>
    <name evidence="3" type="ORF">EBAPG3_014110</name>
</gene>
<comment type="similarity">
    <text evidence="1">Belongs to the CapA family.</text>
</comment>
<dbReference type="InterPro" id="IPR052169">
    <property type="entry name" value="CW_Biosynth-Accessory"/>
</dbReference>
<accession>A0A1W6STL2</accession>
<evidence type="ECO:0000313" key="3">
    <source>
        <dbReference type="EMBL" id="ARO89158.1"/>
    </source>
</evidence>
<dbReference type="SMART" id="SM00854">
    <property type="entry name" value="PGA_cap"/>
    <property type="match status" value="1"/>
</dbReference>
<keyword evidence="4" id="KW-1185">Reference proteome</keyword>
<protein>
    <submittedName>
        <fullName evidence="3">Poly-gamma-glutamate biosynthesis protein</fullName>
    </submittedName>
</protein>